<dbReference type="InterPro" id="IPR009057">
    <property type="entry name" value="Homeodomain-like_sf"/>
</dbReference>
<dbReference type="InterPro" id="IPR023772">
    <property type="entry name" value="DNA-bd_HTH_TetR-type_CS"/>
</dbReference>
<dbReference type="GO" id="GO:0003700">
    <property type="term" value="F:DNA-binding transcription factor activity"/>
    <property type="evidence" value="ECO:0007669"/>
    <property type="project" value="TreeGrafter"/>
</dbReference>
<evidence type="ECO:0000256" key="1">
    <source>
        <dbReference type="ARBA" id="ARBA00023125"/>
    </source>
</evidence>
<evidence type="ECO:0000259" key="3">
    <source>
        <dbReference type="PROSITE" id="PS50977"/>
    </source>
</evidence>
<dbReference type="SUPFAM" id="SSF48498">
    <property type="entry name" value="Tetracyclin repressor-like, C-terminal domain"/>
    <property type="match status" value="1"/>
</dbReference>
<dbReference type="Pfam" id="PF17939">
    <property type="entry name" value="TetR_C_30"/>
    <property type="match status" value="1"/>
</dbReference>
<sequence>MGKRATTKDKILDAAEALFAEHGFEQTSLRQITADAEVNLASVNYHFGSKKALIQAVMARYLEVFMPSLQQELNRLHPGFSTNDVFNCFRKPLADMRQVRKHGPTLFLSLLGFAYAEIQGHLRRYTMEQFGEVMTLLLDALHEANPQLSPIDMFWRLHFVLGATVFAQVSGPALREIAAADFGEAVAADQVIDRLIPFIAGGMDAPVHELSKASTVEPR</sequence>
<dbReference type="Proteomes" id="UP000288259">
    <property type="component" value="Unassembled WGS sequence"/>
</dbReference>
<evidence type="ECO:0000313" key="4">
    <source>
        <dbReference type="EMBL" id="RUO59484.1"/>
    </source>
</evidence>
<dbReference type="RefSeq" id="WP_126754871.1">
    <property type="nucleotide sequence ID" value="NZ_PIPY01000008.1"/>
</dbReference>
<dbReference type="InterPro" id="IPR001647">
    <property type="entry name" value="HTH_TetR"/>
</dbReference>
<name>A0A432YEW5_9GAMM</name>
<dbReference type="InterPro" id="IPR050109">
    <property type="entry name" value="HTH-type_TetR-like_transc_reg"/>
</dbReference>
<proteinExistence type="predicted"/>
<dbReference type="GO" id="GO:0000976">
    <property type="term" value="F:transcription cis-regulatory region binding"/>
    <property type="evidence" value="ECO:0007669"/>
    <property type="project" value="TreeGrafter"/>
</dbReference>
<dbReference type="PANTHER" id="PTHR30055">
    <property type="entry name" value="HTH-TYPE TRANSCRIPTIONAL REGULATOR RUTR"/>
    <property type="match status" value="1"/>
</dbReference>
<dbReference type="PROSITE" id="PS01081">
    <property type="entry name" value="HTH_TETR_1"/>
    <property type="match status" value="1"/>
</dbReference>
<organism evidence="4 5">
    <name type="scientific">Pseudidiomarina insulisalsae</name>
    <dbReference type="NCBI Taxonomy" id="575789"/>
    <lineage>
        <taxon>Bacteria</taxon>
        <taxon>Pseudomonadati</taxon>
        <taxon>Pseudomonadota</taxon>
        <taxon>Gammaproteobacteria</taxon>
        <taxon>Alteromonadales</taxon>
        <taxon>Idiomarinaceae</taxon>
        <taxon>Pseudidiomarina</taxon>
    </lineage>
</organism>
<protein>
    <submittedName>
        <fullName evidence="4">TetR family transcriptional regulator</fullName>
    </submittedName>
</protein>
<evidence type="ECO:0000313" key="5">
    <source>
        <dbReference type="Proteomes" id="UP000288259"/>
    </source>
</evidence>
<comment type="caution">
    <text evidence="4">The sequence shown here is derived from an EMBL/GenBank/DDBJ whole genome shotgun (WGS) entry which is preliminary data.</text>
</comment>
<reference evidence="5" key="1">
    <citation type="journal article" date="2018" name="Front. Microbiol.">
        <title>Genome-Based Analysis Reveals the Taxonomy and Diversity of the Family Idiomarinaceae.</title>
        <authorList>
            <person name="Liu Y."/>
            <person name="Lai Q."/>
            <person name="Shao Z."/>
        </authorList>
    </citation>
    <scope>NUCLEOTIDE SEQUENCE [LARGE SCALE GENOMIC DNA]</scope>
    <source>
        <strain evidence="5">CVS-6</strain>
    </source>
</reference>
<feature type="domain" description="HTH tetR-type" evidence="3">
    <location>
        <begin position="5"/>
        <end position="65"/>
    </location>
</feature>
<dbReference type="SUPFAM" id="SSF46689">
    <property type="entry name" value="Homeodomain-like"/>
    <property type="match status" value="1"/>
</dbReference>
<dbReference type="InterPro" id="IPR041586">
    <property type="entry name" value="PsrA_TetR_C"/>
</dbReference>
<dbReference type="AlphaFoldDB" id="A0A432YEW5"/>
<dbReference type="Gene3D" id="1.10.357.10">
    <property type="entry name" value="Tetracycline Repressor, domain 2"/>
    <property type="match status" value="1"/>
</dbReference>
<dbReference type="EMBL" id="PIPY01000008">
    <property type="protein sequence ID" value="RUO59484.1"/>
    <property type="molecule type" value="Genomic_DNA"/>
</dbReference>
<feature type="DNA-binding region" description="H-T-H motif" evidence="2">
    <location>
        <begin position="28"/>
        <end position="47"/>
    </location>
</feature>
<evidence type="ECO:0000256" key="2">
    <source>
        <dbReference type="PROSITE-ProRule" id="PRU00335"/>
    </source>
</evidence>
<dbReference type="OrthoDB" id="2356263at2"/>
<gene>
    <name evidence="4" type="ORF">CWI71_08680</name>
</gene>
<keyword evidence="1 2" id="KW-0238">DNA-binding</keyword>
<dbReference type="PRINTS" id="PR00455">
    <property type="entry name" value="HTHTETR"/>
</dbReference>
<accession>A0A432YEW5</accession>
<dbReference type="InterPro" id="IPR036271">
    <property type="entry name" value="Tet_transcr_reg_TetR-rel_C_sf"/>
</dbReference>
<keyword evidence="5" id="KW-1185">Reference proteome</keyword>
<dbReference type="PANTHER" id="PTHR30055:SF235">
    <property type="entry name" value="TRANSCRIPTIONAL REGULATORY PROTEIN"/>
    <property type="match status" value="1"/>
</dbReference>
<dbReference type="Pfam" id="PF00440">
    <property type="entry name" value="TetR_N"/>
    <property type="match status" value="1"/>
</dbReference>
<dbReference type="PROSITE" id="PS50977">
    <property type="entry name" value="HTH_TETR_2"/>
    <property type="match status" value="1"/>
</dbReference>